<keyword evidence="7 8" id="KW-0472">Membrane</keyword>
<dbReference type="GO" id="GO:0017004">
    <property type="term" value="P:cytochrome complex assembly"/>
    <property type="evidence" value="ECO:0007669"/>
    <property type="project" value="UniProtKB-KW"/>
</dbReference>
<organism evidence="10 11">
    <name type="scientific">Candidatus Segetimicrobium genomatis</name>
    <dbReference type="NCBI Taxonomy" id="2569760"/>
    <lineage>
        <taxon>Bacteria</taxon>
        <taxon>Bacillati</taxon>
        <taxon>Candidatus Sysuimicrobiota</taxon>
        <taxon>Candidatus Sysuimicrobiia</taxon>
        <taxon>Candidatus Sysuimicrobiales</taxon>
        <taxon>Candidatus Segetimicrobiaceae</taxon>
        <taxon>Candidatus Segetimicrobium</taxon>
    </lineage>
</organism>
<evidence type="ECO:0000256" key="2">
    <source>
        <dbReference type="ARBA" id="ARBA00005840"/>
    </source>
</evidence>
<evidence type="ECO:0000256" key="4">
    <source>
        <dbReference type="ARBA" id="ARBA00022692"/>
    </source>
</evidence>
<reference evidence="10 11" key="1">
    <citation type="journal article" date="2019" name="Nat. Microbiol.">
        <title>Mediterranean grassland soil C-N compound turnover is dependent on rainfall and depth, and is mediated by genomically divergent microorganisms.</title>
        <authorList>
            <person name="Diamond S."/>
            <person name="Andeer P.F."/>
            <person name="Li Z."/>
            <person name="Crits-Christoph A."/>
            <person name="Burstein D."/>
            <person name="Anantharaman K."/>
            <person name="Lane K.R."/>
            <person name="Thomas B.C."/>
            <person name="Pan C."/>
            <person name="Northen T.R."/>
            <person name="Banfield J.F."/>
        </authorList>
    </citation>
    <scope>NUCLEOTIDE SEQUENCE [LARGE SCALE GENOMIC DNA]</scope>
    <source>
        <strain evidence="10">NP_7</strain>
    </source>
</reference>
<dbReference type="GO" id="GO:0005886">
    <property type="term" value="C:plasma membrane"/>
    <property type="evidence" value="ECO:0007669"/>
    <property type="project" value="TreeGrafter"/>
</dbReference>
<comment type="similarity">
    <text evidence="2">Belongs to the CcmC/CycZ/HelC family.</text>
</comment>
<evidence type="ECO:0000256" key="5">
    <source>
        <dbReference type="ARBA" id="ARBA00022748"/>
    </source>
</evidence>
<keyword evidence="4 8" id="KW-0812">Transmembrane</keyword>
<dbReference type="Pfam" id="PF01578">
    <property type="entry name" value="Cytochrom_C_asm"/>
    <property type="match status" value="1"/>
</dbReference>
<dbReference type="GO" id="GO:0015232">
    <property type="term" value="F:heme transmembrane transporter activity"/>
    <property type="evidence" value="ECO:0007669"/>
    <property type="project" value="InterPro"/>
</dbReference>
<dbReference type="PRINTS" id="PR01386">
    <property type="entry name" value="CCMCBIOGNSIS"/>
</dbReference>
<feature type="transmembrane region" description="Helical" evidence="8">
    <location>
        <begin position="40"/>
        <end position="63"/>
    </location>
</feature>
<dbReference type="InterPro" id="IPR045062">
    <property type="entry name" value="Cyt_c_biogenesis_CcsA/CcmC"/>
</dbReference>
<feature type="transmembrane region" description="Helical" evidence="8">
    <location>
        <begin position="183"/>
        <end position="202"/>
    </location>
</feature>
<keyword evidence="6 8" id="KW-1133">Transmembrane helix</keyword>
<accession>A0A537JJ40</accession>
<evidence type="ECO:0000256" key="3">
    <source>
        <dbReference type="ARBA" id="ARBA00016463"/>
    </source>
</evidence>
<gene>
    <name evidence="10" type="ORF">E6H04_02730</name>
</gene>
<name>A0A537JJ40_9BACT</name>
<evidence type="ECO:0000256" key="1">
    <source>
        <dbReference type="ARBA" id="ARBA00004141"/>
    </source>
</evidence>
<dbReference type="InterPro" id="IPR003557">
    <property type="entry name" value="Cyt_c_biogenesis_CcmC"/>
</dbReference>
<proteinExistence type="inferred from homology"/>
<comment type="caution">
    <text evidence="10">The sequence shown here is derived from an EMBL/GenBank/DDBJ whole genome shotgun (WGS) entry which is preliminary data.</text>
</comment>
<feature type="domain" description="Cytochrome c assembly protein" evidence="9">
    <location>
        <begin position="8"/>
        <end position="165"/>
    </location>
</feature>
<sequence length="223" mass="24399">MIRSADVALASGSCVAMLLALYGAFVFAPTELVMGDVQRIFYVHLPLAWIGFVAFGHACWAGIQYLRIGRREWDAVGAAAAEIGVLFSTLVIVTGSLWARPVWGTWWTWDPQLVTYLILWLIYVGYLVLRSAAGDDPRRARFAAVFAIVGFVDVPLVWLSARYLRALSPVIFTSRSIGLAPPMAWALGAGLVAWSLFYCALFRSRLRLGVLEAEVAALAGEGD</sequence>
<evidence type="ECO:0000313" key="10">
    <source>
        <dbReference type="EMBL" id="TMI83514.1"/>
    </source>
</evidence>
<protein>
    <recommendedName>
        <fullName evidence="3">Heme exporter protein C</fullName>
    </recommendedName>
</protein>
<evidence type="ECO:0000256" key="6">
    <source>
        <dbReference type="ARBA" id="ARBA00022989"/>
    </source>
</evidence>
<feature type="transmembrane region" description="Helical" evidence="8">
    <location>
        <begin position="141"/>
        <end position="163"/>
    </location>
</feature>
<dbReference type="Proteomes" id="UP000320048">
    <property type="component" value="Unassembled WGS sequence"/>
</dbReference>
<evidence type="ECO:0000256" key="7">
    <source>
        <dbReference type="ARBA" id="ARBA00023136"/>
    </source>
</evidence>
<keyword evidence="5" id="KW-0201">Cytochrome c-type biogenesis</keyword>
<dbReference type="PANTHER" id="PTHR30071">
    <property type="entry name" value="HEME EXPORTER PROTEIN C"/>
    <property type="match status" value="1"/>
</dbReference>
<dbReference type="InterPro" id="IPR002541">
    <property type="entry name" value="Cyt_c_assembly"/>
</dbReference>
<comment type="subcellular location">
    <subcellularLocation>
        <location evidence="1">Membrane</location>
        <topology evidence="1">Multi-pass membrane protein</topology>
    </subcellularLocation>
</comment>
<feature type="transmembrane region" description="Helical" evidence="8">
    <location>
        <begin position="7"/>
        <end position="28"/>
    </location>
</feature>
<evidence type="ECO:0000313" key="11">
    <source>
        <dbReference type="Proteomes" id="UP000320048"/>
    </source>
</evidence>
<feature type="transmembrane region" description="Helical" evidence="8">
    <location>
        <begin position="111"/>
        <end position="129"/>
    </location>
</feature>
<dbReference type="GO" id="GO:0020037">
    <property type="term" value="F:heme binding"/>
    <property type="evidence" value="ECO:0007669"/>
    <property type="project" value="InterPro"/>
</dbReference>
<dbReference type="EMBL" id="VBAO01000073">
    <property type="protein sequence ID" value="TMI83514.1"/>
    <property type="molecule type" value="Genomic_DNA"/>
</dbReference>
<feature type="transmembrane region" description="Helical" evidence="8">
    <location>
        <begin position="75"/>
        <end position="99"/>
    </location>
</feature>
<dbReference type="AlphaFoldDB" id="A0A537JJ40"/>
<evidence type="ECO:0000256" key="8">
    <source>
        <dbReference type="SAM" id="Phobius"/>
    </source>
</evidence>
<evidence type="ECO:0000259" key="9">
    <source>
        <dbReference type="Pfam" id="PF01578"/>
    </source>
</evidence>
<dbReference type="PANTHER" id="PTHR30071:SF1">
    <property type="entry name" value="CYTOCHROME B_B6 PROTEIN-RELATED"/>
    <property type="match status" value="1"/>
</dbReference>